<dbReference type="PANTHER" id="PTHR19328">
    <property type="entry name" value="HEDGEHOG-INTERACTING PROTEIN"/>
    <property type="match status" value="1"/>
</dbReference>
<dbReference type="AlphaFoldDB" id="A0A7H1N0U1"/>
<dbReference type="GO" id="GO:0005509">
    <property type="term" value="F:calcium ion binding"/>
    <property type="evidence" value="ECO:0007669"/>
    <property type="project" value="InterPro"/>
</dbReference>
<dbReference type="InterPro" id="IPR028974">
    <property type="entry name" value="TSP_type-3_rpt"/>
</dbReference>
<dbReference type="RefSeq" id="WP_190262832.1">
    <property type="nucleotide sequence ID" value="NZ_CP053923.1"/>
</dbReference>
<feature type="domain" description="Glucose/Sorbosone dehydrogenase" evidence="2">
    <location>
        <begin position="138"/>
        <end position="397"/>
    </location>
</feature>
<dbReference type="KEGG" id="dvn:HQ394_08365"/>
<dbReference type="InterPro" id="IPR011042">
    <property type="entry name" value="6-blade_b-propeller_TolB-like"/>
</dbReference>
<evidence type="ECO:0000313" key="3">
    <source>
        <dbReference type="EMBL" id="QNT69327.1"/>
    </source>
</evidence>
<keyword evidence="4" id="KW-1185">Reference proteome</keyword>
<dbReference type="SUPFAM" id="SSF50952">
    <property type="entry name" value="Soluble quinoprotein glucose dehydrogenase"/>
    <property type="match status" value="1"/>
</dbReference>
<dbReference type="PROSITE" id="PS00018">
    <property type="entry name" value="EF_HAND_1"/>
    <property type="match status" value="1"/>
</dbReference>
<dbReference type="GO" id="GO:0007155">
    <property type="term" value="P:cell adhesion"/>
    <property type="evidence" value="ECO:0007669"/>
    <property type="project" value="InterPro"/>
</dbReference>
<evidence type="ECO:0000259" key="2">
    <source>
        <dbReference type="Pfam" id="PF07995"/>
    </source>
</evidence>
<dbReference type="PANTHER" id="PTHR19328:SF75">
    <property type="entry name" value="ALDOSE SUGAR DEHYDROGENASE YLII"/>
    <property type="match status" value="1"/>
</dbReference>
<dbReference type="Pfam" id="PF02412">
    <property type="entry name" value="TSP_3"/>
    <property type="match status" value="2"/>
</dbReference>
<evidence type="ECO:0000313" key="4">
    <source>
        <dbReference type="Proteomes" id="UP000516369"/>
    </source>
</evidence>
<dbReference type="Pfam" id="PF07995">
    <property type="entry name" value="GSDH"/>
    <property type="match status" value="1"/>
</dbReference>
<reference evidence="3 4" key="1">
    <citation type="submission" date="2020-05" db="EMBL/GenBank/DDBJ databases">
        <title>Complete closed genome sequence of Defluviicoccus vanus.</title>
        <authorList>
            <person name="Bessarab I."/>
            <person name="Arumugam K."/>
            <person name="Maszenan A.M."/>
            <person name="Seviour R.J."/>
            <person name="Williams R.B."/>
        </authorList>
    </citation>
    <scope>NUCLEOTIDE SEQUENCE [LARGE SCALE GENOMIC DNA]</scope>
    <source>
        <strain evidence="3 4">Ben 114</strain>
    </source>
</reference>
<sequence length="865" mass="93279">MTMLSMISILIDKMRKFYNNIKYFTFIILLCFAEIAFITVPVYADPLSGLDTRPSNSTCLAGSPPPTTAVFQDVFTQIWTYKPFDLRQSPVDQNRWYFITRAGQLYTFVAPNGTPKLLLDISDKIGVLSGSNAYATGGSEQWGLVGFAFDPDFASNGYVFLLYNGRQANEAAATSYVARYTSSGDGTTFDRQSEKLIISQLQNISVNHHFGQVEFAPDGFLYIGSGDGSSGPTTSPAQNCADLHGKILRLNVNTTAAYTIPGGNPFVGNATCRGEIYALGLRNPWRFSFDTPTKTLWVGDVGGAISEEVDIIVKGGNYGWPAVEGFNCRVTGQCNTASYNAPVYEVLHQSQPAAVIGGYVYRGTAIPTLTGNYLFSVFQRQIIINLKKNAQTQTWDGNNLISGAPTFTSHFVDRDGEFYGIVGHLVVPKILKLVPDSGNVASVAAPALLSATGCVDPANPRQVIAAAIPYTVATPLWSDGAAKQRWVALPDNGKITIGADGDFQFPVDSVLIKEFSFNGKPHETRLLKHHTDGSWAGYSYAWRADLSDADLVPTEGKTASVKTDSGSYIDWGFPSQAQCLVCHTEAANFALGPEILQLNHISPTAYTQTGRFGNELSSWAAIGMFDAPLPAAVADLPTLADLSNSSVSNTLRARSYLHANCSGCHRPNGPTRASLDFRYTTTTSGMNACNVAPSAGDLGVTGAMPLTVKKPQKSLVYLRMNRRDTNQMPPLGTKLIDPSGTKLIYGWINRDDVCTDFADSDADGVPDNVDNCSTFANADQQDSDGNKIGNRCDGDFSGDGVVNDVDRGKLVLQHMGTKFGDPRNGPAPTWGPRFDLNGDGFINAADLAIFDQDLNNRPLGASALR</sequence>
<dbReference type="Gene3D" id="2.120.10.30">
    <property type="entry name" value="TolB, C-terminal domain"/>
    <property type="match status" value="1"/>
</dbReference>
<name>A0A7H1N0U1_9PROT</name>
<accession>A0A7H1N0U1</accession>
<dbReference type="EMBL" id="CP053923">
    <property type="protein sequence ID" value="QNT69327.1"/>
    <property type="molecule type" value="Genomic_DNA"/>
</dbReference>
<evidence type="ECO:0000256" key="1">
    <source>
        <dbReference type="ARBA" id="ARBA00022729"/>
    </source>
</evidence>
<dbReference type="InterPro" id="IPR018247">
    <property type="entry name" value="EF_Hand_1_Ca_BS"/>
</dbReference>
<protein>
    <submittedName>
        <fullName evidence="3">PQQ-dependent sugar dehydrogenase</fullName>
    </submittedName>
</protein>
<dbReference type="InterPro" id="IPR003367">
    <property type="entry name" value="Thrombospondin_3-like_rpt"/>
</dbReference>
<dbReference type="Gene3D" id="4.10.1080.10">
    <property type="entry name" value="TSP type-3 repeat"/>
    <property type="match status" value="1"/>
</dbReference>
<dbReference type="Proteomes" id="UP000516369">
    <property type="component" value="Chromosome"/>
</dbReference>
<dbReference type="SUPFAM" id="SSF103647">
    <property type="entry name" value="TSP type-3 repeat"/>
    <property type="match status" value="1"/>
</dbReference>
<gene>
    <name evidence="3" type="ORF">HQ394_08365</name>
</gene>
<keyword evidence="1" id="KW-0732">Signal</keyword>
<proteinExistence type="predicted"/>
<dbReference type="InterPro" id="IPR012938">
    <property type="entry name" value="Glc/Sorbosone_DH"/>
</dbReference>
<organism evidence="3 4">
    <name type="scientific">Defluviicoccus vanus</name>
    <dbReference type="NCBI Taxonomy" id="111831"/>
    <lineage>
        <taxon>Bacteria</taxon>
        <taxon>Pseudomonadati</taxon>
        <taxon>Pseudomonadota</taxon>
        <taxon>Alphaproteobacteria</taxon>
        <taxon>Rhodospirillales</taxon>
        <taxon>Rhodospirillaceae</taxon>
        <taxon>Defluviicoccus</taxon>
    </lineage>
</organism>
<dbReference type="InterPro" id="IPR011041">
    <property type="entry name" value="Quinoprot_gluc/sorb_DH_b-prop"/>
</dbReference>